<dbReference type="Pfam" id="PF00067">
    <property type="entry name" value="p450"/>
    <property type="match status" value="1"/>
</dbReference>
<keyword evidence="3 11" id="KW-0349">Heme</keyword>
<dbReference type="InterPro" id="IPR002401">
    <property type="entry name" value="Cyt_P450_E_grp-I"/>
</dbReference>
<evidence type="ECO:0000256" key="10">
    <source>
        <dbReference type="ARBA" id="ARBA00023136"/>
    </source>
</evidence>
<dbReference type="Gene3D" id="1.10.630.10">
    <property type="entry name" value="Cytochrome P450"/>
    <property type="match status" value="1"/>
</dbReference>
<dbReference type="InterPro" id="IPR050665">
    <property type="entry name" value="Cytochrome_P450_Monooxygen"/>
</dbReference>
<keyword evidence="4 13" id="KW-0812">Transmembrane</keyword>
<evidence type="ECO:0000256" key="9">
    <source>
        <dbReference type="ARBA" id="ARBA00023033"/>
    </source>
</evidence>
<dbReference type="GO" id="GO:0016705">
    <property type="term" value="F:oxidoreductase activity, acting on paired donors, with incorporation or reduction of molecular oxygen"/>
    <property type="evidence" value="ECO:0007669"/>
    <property type="project" value="InterPro"/>
</dbReference>
<keyword evidence="7 12" id="KW-0560">Oxidoreductase</keyword>
<feature type="transmembrane region" description="Helical" evidence="13">
    <location>
        <begin position="12"/>
        <end position="29"/>
    </location>
</feature>
<reference evidence="14 15" key="1">
    <citation type="journal article" date="2023" name="G3 (Bethesda)">
        <title>A chromosome-length genome assembly and annotation of blackberry (Rubus argutus, cv. 'Hillquist').</title>
        <authorList>
            <person name="Bruna T."/>
            <person name="Aryal R."/>
            <person name="Dudchenko O."/>
            <person name="Sargent D.J."/>
            <person name="Mead D."/>
            <person name="Buti M."/>
            <person name="Cavallini A."/>
            <person name="Hytonen T."/>
            <person name="Andres J."/>
            <person name="Pham M."/>
            <person name="Weisz D."/>
            <person name="Mascagni F."/>
            <person name="Usai G."/>
            <person name="Natali L."/>
            <person name="Bassil N."/>
            <person name="Fernandez G.E."/>
            <person name="Lomsadze A."/>
            <person name="Armour M."/>
            <person name="Olukolu B."/>
            <person name="Poorten T."/>
            <person name="Britton C."/>
            <person name="Davik J."/>
            <person name="Ashrafi H."/>
            <person name="Aiden E.L."/>
            <person name="Borodovsky M."/>
            <person name="Worthington M."/>
        </authorList>
    </citation>
    <scope>NUCLEOTIDE SEQUENCE [LARGE SCALE GENOMIC DNA]</scope>
    <source>
        <strain evidence="14">PI 553951</strain>
    </source>
</reference>
<dbReference type="SUPFAM" id="SSF48264">
    <property type="entry name" value="Cytochrome P450"/>
    <property type="match status" value="1"/>
</dbReference>
<dbReference type="GO" id="GO:0016020">
    <property type="term" value="C:membrane"/>
    <property type="evidence" value="ECO:0007669"/>
    <property type="project" value="UniProtKB-SubCell"/>
</dbReference>
<evidence type="ECO:0000256" key="5">
    <source>
        <dbReference type="ARBA" id="ARBA00022723"/>
    </source>
</evidence>
<dbReference type="EMBL" id="JBEDUW010000004">
    <property type="protein sequence ID" value="KAK9933473.1"/>
    <property type="molecule type" value="Genomic_DNA"/>
</dbReference>
<dbReference type="PANTHER" id="PTHR24282:SF196">
    <property type="entry name" value="CYTOCHROME P450 714C2"/>
    <property type="match status" value="1"/>
</dbReference>
<keyword evidence="5 11" id="KW-0479">Metal-binding</keyword>
<comment type="cofactor">
    <cofactor evidence="11">
        <name>heme</name>
        <dbReference type="ChEBI" id="CHEBI:30413"/>
    </cofactor>
</comment>
<dbReference type="InterPro" id="IPR036396">
    <property type="entry name" value="Cyt_P450_sf"/>
</dbReference>
<evidence type="ECO:0000256" key="12">
    <source>
        <dbReference type="RuleBase" id="RU000461"/>
    </source>
</evidence>
<protein>
    <recommendedName>
        <fullName evidence="16">Cytochrome P450 714C2</fullName>
    </recommendedName>
</protein>
<comment type="subcellular location">
    <subcellularLocation>
        <location evidence="1">Membrane</location>
        <topology evidence="1">Single-pass membrane protein</topology>
    </subcellularLocation>
</comment>
<dbReference type="PRINTS" id="PR00463">
    <property type="entry name" value="EP450I"/>
</dbReference>
<keyword evidence="10 13" id="KW-0472">Membrane</keyword>
<keyword evidence="8 11" id="KW-0408">Iron</keyword>
<evidence type="ECO:0000256" key="3">
    <source>
        <dbReference type="ARBA" id="ARBA00022617"/>
    </source>
</evidence>
<name>A0AAW1X925_RUBAR</name>
<evidence type="ECO:0008006" key="16">
    <source>
        <dbReference type="Google" id="ProtNLM"/>
    </source>
</evidence>
<evidence type="ECO:0000313" key="15">
    <source>
        <dbReference type="Proteomes" id="UP001457282"/>
    </source>
</evidence>
<keyword evidence="6 13" id="KW-1133">Transmembrane helix</keyword>
<accession>A0AAW1X925</accession>
<comment type="similarity">
    <text evidence="2 12">Belongs to the cytochrome P450 family.</text>
</comment>
<dbReference type="AlphaFoldDB" id="A0AAW1X925"/>
<feature type="binding site" description="axial binding residue" evidence="11">
    <location>
        <position position="465"/>
    </location>
    <ligand>
        <name>heme</name>
        <dbReference type="ChEBI" id="CHEBI:30413"/>
    </ligand>
    <ligandPart>
        <name>Fe</name>
        <dbReference type="ChEBI" id="CHEBI:18248"/>
    </ligandPart>
</feature>
<dbReference type="InterPro" id="IPR001128">
    <property type="entry name" value="Cyt_P450"/>
</dbReference>
<dbReference type="PANTHER" id="PTHR24282">
    <property type="entry name" value="CYTOCHROME P450 FAMILY MEMBER"/>
    <property type="match status" value="1"/>
</dbReference>
<evidence type="ECO:0000256" key="8">
    <source>
        <dbReference type="ARBA" id="ARBA00023004"/>
    </source>
</evidence>
<evidence type="ECO:0000256" key="2">
    <source>
        <dbReference type="ARBA" id="ARBA00010617"/>
    </source>
</evidence>
<evidence type="ECO:0000256" key="4">
    <source>
        <dbReference type="ARBA" id="ARBA00022692"/>
    </source>
</evidence>
<evidence type="ECO:0000256" key="11">
    <source>
        <dbReference type="PIRSR" id="PIRSR602401-1"/>
    </source>
</evidence>
<dbReference type="PROSITE" id="PS00086">
    <property type="entry name" value="CYTOCHROME_P450"/>
    <property type="match status" value="1"/>
</dbReference>
<proteinExistence type="inferred from homology"/>
<dbReference type="GO" id="GO:0020037">
    <property type="term" value="F:heme binding"/>
    <property type="evidence" value="ECO:0007669"/>
    <property type="project" value="InterPro"/>
</dbReference>
<evidence type="ECO:0000313" key="14">
    <source>
        <dbReference type="EMBL" id="KAK9933473.1"/>
    </source>
</evidence>
<dbReference type="Proteomes" id="UP001457282">
    <property type="component" value="Unassembled WGS sequence"/>
</dbReference>
<evidence type="ECO:0000256" key="6">
    <source>
        <dbReference type="ARBA" id="ARBA00022989"/>
    </source>
</evidence>
<evidence type="ECO:0000256" key="7">
    <source>
        <dbReference type="ARBA" id="ARBA00023002"/>
    </source>
</evidence>
<keyword evidence="9 12" id="KW-0503">Monooxygenase</keyword>
<organism evidence="14 15">
    <name type="scientific">Rubus argutus</name>
    <name type="common">Southern blackberry</name>
    <dbReference type="NCBI Taxonomy" id="59490"/>
    <lineage>
        <taxon>Eukaryota</taxon>
        <taxon>Viridiplantae</taxon>
        <taxon>Streptophyta</taxon>
        <taxon>Embryophyta</taxon>
        <taxon>Tracheophyta</taxon>
        <taxon>Spermatophyta</taxon>
        <taxon>Magnoliopsida</taxon>
        <taxon>eudicotyledons</taxon>
        <taxon>Gunneridae</taxon>
        <taxon>Pentapetalae</taxon>
        <taxon>rosids</taxon>
        <taxon>fabids</taxon>
        <taxon>Rosales</taxon>
        <taxon>Rosaceae</taxon>
        <taxon>Rosoideae</taxon>
        <taxon>Rosoideae incertae sedis</taxon>
        <taxon>Rubus</taxon>
    </lineage>
</organism>
<dbReference type="PRINTS" id="PR00385">
    <property type="entry name" value="P450"/>
</dbReference>
<keyword evidence="15" id="KW-1185">Reference proteome</keyword>
<evidence type="ECO:0000256" key="1">
    <source>
        <dbReference type="ARBA" id="ARBA00004167"/>
    </source>
</evidence>
<dbReference type="GO" id="GO:0005506">
    <property type="term" value="F:iron ion binding"/>
    <property type="evidence" value="ECO:0007669"/>
    <property type="project" value="InterPro"/>
</dbReference>
<comment type="caution">
    <text evidence="14">The sequence shown here is derived from an EMBL/GenBank/DDBJ whole genome shotgun (WGS) entry which is preliminary data.</text>
</comment>
<gene>
    <name evidence="14" type="ORF">M0R45_020671</name>
</gene>
<evidence type="ECO:0000256" key="13">
    <source>
        <dbReference type="SAM" id="Phobius"/>
    </source>
</evidence>
<dbReference type="InterPro" id="IPR017972">
    <property type="entry name" value="Cyt_P450_CS"/>
</dbReference>
<sequence length="517" mass="57335">MELLRFDAKMLVSTVALIGFVGVLVRLYTGLVAEPKRLRALLAKQGISGPPQAVLLGNIKEIKKTHGGSIAKAPSSEPPTSHNLAATIFPFFEKWREQFGDVFVFGLGTTQILYVNKPEAVREITTCTSLDLGKPTYQFKERGPLLGQGILTSNGASWAHQRKVMAPELYMEKVKGMINLITESSNTLVDLWNSKIEAGKGVADIKIDYDMRRFSGDVISRACFGSSYTKGVQIFDKIRQLQEAMGRKVFATGIPGIRHLPTKSNREAWALEKEVASLILQLVKERQAAGFEKDLLQMVLEGAKASDLSQNAADSFIVDNCKNIYLAGYETTATSATWCLMLLASNQEWQERVREEVLQVCQGRAPDADMLRKMKQLTMVIHEGLRLYPPVTIMSREAFKDMTFGDIHVPKGVNVWTSVATLHTDPEIWGADAYEFKPDRFANGITGACKLPYLYMPFGLGPRVCLGQNLAMIELKVVIALIVTNFSFSLSPNYSHGPTQRLVIEPENGVDLLVKKL</sequence>
<dbReference type="GO" id="GO:0004497">
    <property type="term" value="F:monooxygenase activity"/>
    <property type="evidence" value="ECO:0007669"/>
    <property type="project" value="UniProtKB-KW"/>
</dbReference>